<evidence type="ECO:0000313" key="8">
    <source>
        <dbReference type="Proteomes" id="UP000319712"/>
    </source>
</evidence>
<comment type="subcellular location">
    <subcellularLocation>
        <location evidence="1">Membrane</location>
        <topology evidence="1">Multi-pass membrane protein</topology>
    </subcellularLocation>
</comment>
<evidence type="ECO:0000313" key="7">
    <source>
        <dbReference type="EMBL" id="SMO67344.1"/>
    </source>
</evidence>
<keyword evidence="8" id="KW-1185">Reference proteome</keyword>
<reference evidence="7 8" key="1">
    <citation type="submission" date="2017-05" db="EMBL/GenBank/DDBJ databases">
        <authorList>
            <person name="Varghese N."/>
            <person name="Submissions S."/>
        </authorList>
    </citation>
    <scope>NUCLEOTIDE SEQUENCE [LARGE SCALE GENOMIC DNA]</scope>
    <source>
        <strain evidence="7 8">DSM 19504</strain>
    </source>
</reference>
<keyword evidence="4 5" id="KW-0472">Membrane</keyword>
<organism evidence="7 8">
    <name type="scientific">Halorubrum cibi</name>
    <dbReference type="NCBI Taxonomy" id="413815"/>
    <lineage>
        <taxon>Archaea</taxon>
        <taxon>Methanobacteriati</taxon>
        <taxon>Methanobacteriota</taxon>
        <taxon>Stenosarchaea group</taxon>
        <taxon>Halobacteria</taxon>
        <taxon>Halobacteriales</taxon>
        <taxon>Haloferacaceae</taxon>
        <taxon>Halorubrum</taxon>
    </lineage>
</organism>
<evidence type="ECO:0000256" key="4">
    <source>
        <dbReference type="ARBA" id="ARBA00023136"/>
    </source>
</evidence>
<evidence type="ECO:0000256" key="3">
    <source>
        <dbReference type="ARBA" id="ARBA00022989"/>
    </source>
</evidence>
<accession>A0A521D6N2</accession>
<evidence type="ECO:0000256" key="2">
    <source>
        <dbReference type="ARBA" id="ARBA00022692"/>
    </source>
</evidence>
<keyword evidence="3 5" id="KW-1133">Transmembrane helix</keyword>
<sequence length="209" mass="21124">MNSWIENPEGGRDRGLRGLARAWVEVLVRPGRFFANGIAPGDQAPGLTFAAAVAAAFTLGWVATDPTAVPGIAGSPALSAAVVVLVVTALAAPVGLHLTAAVATVSLVVASLEFDGGISFRERGGVSETVQVVAYASAPMALAGPPIPVLRVACGGYATLLLLWGFRVVHETTPARTLLAGLPAAAFGYGVGYRVVSAVRSLLDAAPVG</sequence>
<dbReference type="Proteomes" id="UP000319712">
    <property type="component" value="Unassembled WGS sequence"/>
</dbReference>
<dbReference type="GO" id="GO:0016020">
    <property type="term" value="C:membrane"/>
    <property type="evidence" value="ECO:0007669"/>
    <property type="project" value="UniProtKB-SubCell"/>
</dbReference>
<feature type="transmembrane region" description="Helical" evidence="5">
    <location>
        <begin position="46"/>
        <end position="64"/>
    </location>
</feature>
<name>A0A521D6N2_9EURY</name>
<dbReference type="EMBL" id="FXTD01000006">
    <property type="protein sequence ID" value="SMO67344.1"/>
    <property type="molecule type" value="Genomic_DNA"/>
</dbReference>
<evidence type="ECO:0000256" key="5">
    <source>
        <dbReference type="SAM" id="Phobius"/>
    </source>
</evidence>
<feature type="transmembrane region" description="Helical" evidence="5">
    <location>
        <begin position="71"/>
        <end position="90"/>
    </location>
</feature>
<dbReference type="AlphaFoldDB" id="A0A521D6N2"/>
<dbReference type="RefSeq" id="WP_142986639.1">
    <property type="nucleotide sequence ID" value="NZ_FXTD01000006.1"/>
</dbReference>
<dbReference type="InterPro" id="IPR006977">
    <property type="entry name" value="Yip1_dom"/>
</dbReference>
<proteinExistence type="predicted"/>
<evidence type="ECO:0000256" key="1">
    <source>
        <dbReference type="ARBA" id="ARBA00004141"/>
    </source>
</evidence>
<keyword evidence="2 5" id="KW-0812">Transmembrane</keyword>
<evidence type="ECO:0000259" key="6">
    <source>
        <dbReference type="Pfam" id="PF04893"/>
    </source>
</evidence>
<gene>
    <name evidence="7" type="ORF">SAMN06264867_10655</name>
</gene>
<protein>
    <recommendedName>
        <fullName evidence="6">Yip1 domain-containing protein</fullName>
    </recommendedName>
</protein>
<dbReference type="Pfam" id="PF04893">
    <property type="entry name" value="Yip1"/>
    <property type="match status" value="1"/>
</dbReference>
<feature type="domain" description="Yip1" evidence="6">
    <location>
        <begin position="25"/>
        <end position="189"/>
    </location>
</feature>